<feature type="chain" id="PRO_5045317371" evidence="1">
    <location>
        <begin position="25"/>
        <end position="227"/>
    </location>
</feature>
<comment type="caution">
    <text evidence="2">The sequence shown here is derived from an EMBL/GenBank/DDBJ whole genome shotgun (WGS) entry which is preliminary data.</text>
</comment>
<reference evidence="2" key="1">
    <citation type="submission" date="2022-08" db="EMBL/GenBank/DDBJ databases">
        <authorList>
            <consortium name="DOE Joint Genome Institute"/>
            <person name="Min B."/>
            <person name="Riley R."/>
            <person name="Sierra-Patev S."/>
            <person name="Naranjo-Ortiz M."/>
            <person name="Looney B."/>
            <person name="Konkel Z."/>
            <person name="Slot J.C."/>
            <person name="Sakamoto Y."/>
            <person name="Steenwyk J.L."/>
            <person name="Rokas A."/>
            <person name="Carro J."/>
            <person name="Camarero S."/>
            <person name="Ferreira P."/>
            <person name="Molpeceres G."/>
            <person name="Ruiz-Duenas F.J."/>
            <person name="Serrano A."/>
            <person name="Henrissat B."/>
            <person name="Drula E."/>
            <person name="Hughes K.W."/>
            <person name="Mata J.L."/>
            <person name="Ishikawa N.K."/>
            <person name="Vargas-Isla R."/>
            <person name="Ushijima S."/>
            <person name="Smith C.A."/>
            <person name="Ahrendt S."/>
            <person name="Andreopoulos W."/>
            <person name="He G."/>
            <person name="Labutti K."/>
            <person name="Lipzen A."/>
            <person name="Ng V."/>
            <person name="Sandor L."/>
            <person name="Barry K."/>
            <person name="Martinez A.T."/>
            <person name="Xiao Y."/>
            <person name="Gibbons J.G."/>
            <person name="Terashima K."/>
            <person name="Hibbett D.S."/>
            <person name="Grigoriev I.V."/>
        </authorList>
    </citation>
    <scope>NUCLEOTIDE SEQUENCE</scope>
    <source>
        <strain evidence="2">TFB10827</strain>
    </source>
</reference>
<proteinExistence type="predicted"/>
<evidence type="ECO:0000313" key="3">
    <source>
        <dbReference type="Proteomes" id="UP001163828"/>
    </source>
</evidence>
<dbReference type="Proteomes" id="UP001163828">
    <property type="component" value="Unassembled WGS sequence"/>
</dbReference>
<name>A0ABQ8Q1E8_9AGAR</name>
<keyword evidence="1" id="KW-0732">Signal</keyword>
<protein>
    <submittedName>
        <fullName evidence="2">Uncharacterized protein</fullName>
    </submittedName>
</protein>
<evidence type="ECO:0000313" key="2">
    <source>
        <dbReference type="EMBL" id="KAJ3992593.1"/>
    </source>
</evidence>
<dbReference type="EMBL" id="MU790840">
    <property type="protein sequence ID" value="KAJ3992593.1"/>
    <property type="molecule type" value="Genomic_DNA"/>
</dbReference>
<accession>A0ABQ8Q1E8</accession>
<organism evidence="2 3">
    <name type="scientific">Lentinula boryana</name>
    <dbReference type="NCBI Taxonomy" id="40481"/>
    <lineage>
        <taxon>Eukaryota</taxon>
        <taxon>Fungi</taxon>
        <taxon>Dikarya</taxon>
        <taxon>Basidiomycota</taxon>
        <taxon>Agaricomycotina</taxon>
        <taxon>Agaricomycetes</taxon>
        <taxon>Agaricomycetidae</taxon>
        <taxon>Agaricales</taxon>
        <taxon>Marasmiineae</taxon>
        <taxon>Omphalotaceae</taxon>
        <taxon>Lentinula</taxon>
    </lineage>
</organism>
<evidence type="ECO:0000256" key="1">
    <source>
        <dbReference type="SAM" id="SignalP"/>
    </source>
</evidence>
<gene>
    <name evidence="2" type="ORF">F5050DRAFT_1811327</name>
</gene>
<keyword evidence="3" id="KW-1185">Reference proteome</keyword>
<sequence>MKIIFIFNTLVLSVPILSSNFAAARPCCTSSLVHNSELEDRGMAYTSPPPPPRPSVPHGAICFFVLSHESTKGPKLSSSRVKLKSSQIQMDEKFTCGWGPKAVEKEPMDRLCVLTADDSFKKLAMVYSQEIIQDPNSSRTVHFYENKMTIQPQLLNNKELNFGGFCYTLMEIENMVGKGLDWTIPWQDWNIAKWPTDYDEKLVPVQKIARHHEDQASMAAAFDYRRA</sequence>
<feature type="signal peptide" evidence="1">
    <location>
        <begin position="1"/>
        <end position="24"/>
    </location>
</feature>